<feature type="signal peptide" evidence="1">
    <location>
        <begin position="1"/>
        <end position="21"/>
    </location>
</feature>
<protein>
    <submittedName>
        <fullName evidence="2">YhcN/YlaJ family sporulation lipoprotein</fullName>
    </submittedName>
</protein>
<evidence type="ECO:0000313" key="2">
    <source>
        <dbReference type="EMBL" id="MED4127133.1"/>
    </source>
</evidence>
<comment type="caution">
    <text evidence="2">The sequence shown here is derived from an EMBL/GenBank/DDBJ whole genome shotgun (WGS) entry which is preliminary data.</text>
</comment>
<keyword evidence="1" id="KW-0732">Signal</keyword>
<feature type="chain" id="PRO_5045057891" evidence="1">
    <location>
        <begin position="22"/>
        <end position="142"/>
    </location>
</feature>
<accession>A0ABU6NI86</accession>
<gene>
    <name evidence="2" type="ORF">P5F74_03195</name>
</gene>
<keyword evidence="3" id="KW-1185">Reference proteome</keyword>
<keyword evidence="2" id="KW-0449">Lipoprotein</keyword>
<dbReference type="InterPro" id="IPR019076">
    <property type="entry name" value="Spore_lipoprot_YhcN/YlaJ-like"/>
</dbReference>
<proteinExistence type="predicted"/>
<dbReference type="EMBL" id="JAROAS010000006">
    <property type="protein sequence ID" value="MED4127133.1"/>
    <property type="molecule type" value="Genomic_DNA"/>
</dbReference>
<dbReference type="Proteomes" id="UP001341820">
    <property type="component" value="Unassembled WGS sequence"/>
</dbReference>
<dbReference type="Pfam" id="PF09580">
    <property type="entry name" value="Spore_YhcN_YlaJ"/>
    <property type="match status" value="1"/>
</dbReference>
<evidence type="ECO:0000313" key="3">
    <source>
        <dbReference type="Proteomes" id="UP001341820"/>
    </source>
</evidence>
<evidence type="ECO:0000256" key="1">
    <source>
        <dbReference type="SAM" id="SignalP"/>
    </source>
</evidence>
<dbReference type="PROSITE" id="PS51257">
    <property type="entry name" value="PROKAR_LIPOPROTEIN"/>
    <property type="match status" value="1"/>
</dbReference>
<reference evidence="2 3" key="1">
    <citation type="submission" date="2023-03" db="EMBL/GenBank/DDBJ databases">
        <title>Bacillus Genome Sequencing.</title>
        <authorList>
            <person name="Dunlap C."/>
        </authorList>
    </citation>
    <scope>NUCLEOTIDE SEQUENCE [LARGE SCALE GENOMIC DNA]</scope>
    <source>
        <strain evidence="2 3">B-4107</strain>
    </source>
</reference>
<dbReference type="RefSeq" id="WP_052008166.1">
    <property type="nucleotide sequence ID" value="NZ_JAROAS010000006.1"/>
</dbReference>
<name>A0ABU6NI86_9BACI</name>
<sequence length="142" mass="16298">MLKKTIAIILIALLAACTAYEDEQGKAFMLQSSAGKEQAESDRVKEELLKMDEVVSVRGIQYEEDMIMALHIKQKNRFHLKKVRKKAFDSVKALYPNATIHISTDKKIYKELAKAEEAIKTDHVAKSEVKKQLERIEEHLKE</sequence>
<organism evidence="2 3">
    <name type="scientific">Shouchella miscanthi</name>
    <dbReference type="NCBI Taxonomy" id="2598861"/>
    <lineage>
        <taxon>Bacteria</taxon>
        <taxon>Bacillati</taxon>
        <taxon>Bacillota</taxon>
        <taxon>Bacilli</taxon>
        <taxon>Bacillales</taxon>
        <taxon>Bacillaceae</taxon>
        <taxon>Shouchella</taxon>
    </lineage>
</organism>